<dbReference type="Proteomes" id="UP000003781">
    <property type="component" value="Unassembled WGS sequence"/>
</dbReference>
<reference evidence="3 4" key="1">
    <citation type="submission" date="2007-03" db="EMBL/GenBank/DDBJ databases">
        <authorList>
            <person name="Stal L."/>
            <person name="Ferriera S."/>
            <person name="Johnson J."/>
            <person name="Kravitz S."/>
            <person name="Beeson K."/>
            <person name="Sutton G."/>
            <person name="Rogers Y.-H."/>
            <person name="Friedman R."/>
            <person name="Frazier M."/>
            <person name="Venter J.C."/>
        </authorList>
    </citation>
    <scope>NUCLEOTIDE SEQUENCE [LARGE SCALE GENOMIC DNA]</scope>
    <source>
        <strain evidence="3 4">CCY0110</strain>
    </source>
</reference>
<dbReference type="eggNOG" id="COG2214">
    <property type="taxonomic scope" value="Bacteria"/>
</dbReference>
<dbReference type="PANTHER" id="PTHR33372:SF2">
    <property type="entry name" value="PROTEIN CHAPERONE-LIKE PROTEIN OF POR1, CHLOROPLASTIC"/>
    <property type="match status" value="1"/>
</dbReference>
<dbReference type="Pfam" id="PF11833">
    <property type="entry name" value="CPP1-like"/>
    <property type="match status" value="1"/>
</dbReference>
<dbReference type="InterPro" id="IPR021788">
    <property type="entry name" value="CPP1-like"/>
</dbReference>
<keyword evidence="4" id="KW-1185">Reference proteome</keyword>
<dbReference type="RefSeq" id="WP_008275800.1">
    <property type="nucleotide sequence ID" value="NZ_AAXW01000016.1"/>
</dbReference>
<gene>
    <name evidence="3" type="ORF">CY0110_13022</name>
</gene>
<feature type="transmembrane region" description="Helical" evidence="2">
    <location>
        <begin position="127"/>
        <end position="144"/>
    </location>
</feature>
<evidence type="ECO:0008006" key="5">
    <source>
        <dbReference type="Google" id="ProtNLM"/>
    </source>
</evidence>
<feature type="compositionally biased region" description="Basic and acidic residues" evidence="1">
    <location>
        <begin position="67"/>
        <end position="76"/>
    </location>
</feature>
<accession>A3IQY5</accession>
<name>A3IQY5_9CHRO</name>
<keyword evidence="2" id="KW-1133">Transmembrane helix</keyword>
<dbReference type="PANTHER" id="PTHR33372">
    <property type="match status" value="1"/>
</dbReference>
<feature type="region of interest" description="Disordered" evidence="1">
    <location>
        <begin position="67"/>
        <end position="87"/>
    </location>
</feature>
<evidence type="ECO:0000313" key="4">
    <source>
        <dbReference type="Proteomes" id="UP000003781"/>
    </source>
</evidence>
<evidence type="ECO:0000256" key="2">
    <source>
        <dbReference type="SAM" id="Phobius"/>
    </source>
</evidence>
<organism evidence="3 4">
    <name type="scientific">Crocosphaera chwakensis CCY0110</name>
    <dbReference type="NCBI Taxonomy" id="391612"/>
    <lineage>
        <taxon>Bacteria</taxon>
        <taxon>Bacillati</taxon>
        <taxon>Cyanobacteriota</taxon>
        <taxon>Cyanophyceae</taxon>
        <taxon>Oscillatoriophycideae</taxon>
        <taxon>Chroococcales</taxon>
        <taxon>Aphanothecaceae</taxon>
        <taxon>Crocosphaera</taxon>
        <taxon>Crocosphaera chwakensis</taxon>
    </lineage>
</organism>
<comment type="caution">
    <text evidence="3">The sequence shown here is derived from an EMBL/GenBank/DDBJ whole genome shotgun (WGS) entry which is preliminary data.</text>
</comment>
<protein>
    <recommendedName>
        <fullName evidence="5">Molecular chaperone DnaJ</fullName>
    </recommendedName>
</protein>
<dbReference type="OrthoDB" id="483084at2"/>
<keyword evidence="2" id="KW-0812">Transmembrane</keyword>
<evidence type="ECO:0000313" key="3">
    <source>
        <dbReference type="EMBL" id="EAZ91190.1"/>
    </source>
</evidence>
<feature type="transmembrane region" description="Helical" evidence="2">
    <location>
        <begin position="185"/>
        <end position="205"/>
    </location>
</feature>
<dbReference type="EMBL" id="AAXW01000016">
    <property type="protein sequence ID" value="EAZ91190.1"/>
    <property type="molecule type" value="Genomic_DNA"/>
</dbReference>
<proteinExistence type="predicted"/>
<feature type="transmembrane region" description="Helical" evidence="2">
    <location>
        <begin position="105"/>
        <end position="121"/>
    </location>
</feature>
<dbReference type="AlphaFoldDB" id="A3IQY5"/>
<sequence>MSEQTPYEKLGVGENASFEEIQAAKNRLTQEYSNDVKTVEDIEAAYDSIIMERLKLRQEGRIKVPDRIRFAERQRETPPSPPSLSLDNSPPWLQQFIDTPSSNDILWPTGIFLVLALITGFSNGDSSSISVLLALGVFANIYFLNRKENKFGRALLITLAGLFIGIALGWGISQLLQGANLPGEISQSVIGIAIFFIFWLSSSFLR</sequence>
<feature type="transmembrane region" description="Helical" evidence="2">
    <location>
        <begin position="151"/>
        <end position="173"/>
    </location>
</feature>
<keyword evidence="2" id="KW-0472">Membrane</keyword>
<evidence type="ECO:0000256" key="1">
    <source>
        <dbReference type="SAM" id="MobiDB-lite"/>
    </source>
</evidence>